<protein>
    <submittedName>
        <fullName evidence="3">Uncharacterized protein DUF3558</fullName>
    </submittedName>
</protein>
<dbReference type="InterPro" id="IPR024520">
    <property type="entry name" value="DUF3558"/>
</dbReference>
<evidence type="ECO:0000313" key="4">
    <source>
        <dbReference type="Proteomes" id="UP000253495"/>
    </source>
</evidence>
<reference evidence="3 4" key="1">
    <citation type="submission" date="2018-07" db="EMBL/GenBank/DDBJ databases">
        <title>Genomic Encyclopedia of Type Strains, Phase III (KMG-III): the genomes of soil and plant-associated and newly described type strains.</title>
        <authorList>
            <person name="Whitman W."/>
        </authorList>
    </citation>
    <scope>NUCLEOTIDE SEQUENCE [LARGE SCALE GENOMIC DNA]</scope>
    <source>
        <strain evidence="3 4">CECT 8575</strain>
    </source>
</reference>
<keyword evidence="4" id="KW-1185">Reference proteome</keyword>
<organism evidence="3 4">
    <name type="scientific">Halopolyspora algeriensis</name>
    <dbReference type="NCBI Taxonomy" id="1500506"/>
    <lineage>
        <taxon>Bacteria</taxon>
        <taxon>Bacillati</taxon>
        <taxon>Actinomycetota</taxon>
        <taxon>Actinomycetes</taxon>
        <taxon>Actinomycetes incertae sedis</taxon>
        <taxon>Halopolyspora</taxon>
    </lineage>
</organism>
<feature type="chain" id="PRO_5039279504" evidence="2">
    <location>
        <begin position="21"/>
        <end position="185"/>
    </location>
</feature>
<dbReference type="Proteomes" id="UP000253495">
    <property type="component" value="Unassembled WGS sequence"/>
</dbReference>
<accession>A0A368VY41</accession>
<dbReference type="PROSITE" id="PS51257">
    <property type="entry name" value="PROKAR_LIPOPROTEIN"/>
    <property type="match status" value="1"/>
</dbReference>
<sequence length="185" mass="19008">MRSRAALLVAVLMGTGVLSACTSGERSADSGEPAPSASETPPAPPSMTRQVPAAERVRLDALSADQVCDLVSTETLGRLAFPVQSGQPREVGSEPPVRGCSFDAASGTRSVLIATQPDGFDRLGAEEVDLGKLRGSRILHVNDCTVLVGVSRATLQVSVTAAEAGTDQCDTATDVAGYVAEGLVR</sequence>
<dbReference type="OrthoDB" id="3693408at2"/>
<dbReference type="RefSeq" id="WP_114451134.1">
    <property type="nucleotide sequence ID" value="NZ_QPJC01000001.1"/>
</dbReference>
<proteinExistence type="predicted"/>
<feature type="region of interest" description="Disordered" evidence="1">
    <location>
        <begin position="22"/>
        <end position="51"/>
    </location>
</feature>
<keyword evidence="2" id="KW-0732">Signal</keyword>
<name>A0A368VY41_9ACTN</name>
<dbReference type="Pfam" id="PF12079">
    <property type="entry name" value="DUF3558"/>
    <property type="match status" value="1"/>
</dbReference>
<evidence type="ECO:0000256" key="2">
    <source>
        <dbReference type="SAM" id="SignalP"/>
    </source>
</evidence>
<comment type="caution">
    <text evidence="3">The sequence shown here is derived from an EMBL/GenBank/DDBJ whole genome shotgun (WGS) entry which is preliminary data.</text>
</comment>
<evidence type="ECO:0000313" key="3">
    <source>
        <dbReference type="EMBL" id="RCW46881.1"/>
    </source>
</evidence>
<dbReference type="AlphaFoldDB" id="A0A368VY41"/>
<evidence type="ECO:0000256" key="1">
    <source>
        <dbReference type="SAM" id="MobiDB-lite"/>
    </source>
</evidence>
<feature type="signal peptide" evidence="2">
    <location>
        <begin position="1"/>
        <end position="20"/>
    </location>
</feature>
<gene>
    <name evidence="3" type="ORF">DFQ14_101221</name>
</gene>
<dbReference type="EMBL" id="QPJC01000001">
    <property type="protein sequence ID" value="RCW46881.1"/>
    <property type="molecule type" value="Genomic_DNA"/>
</dbReference>